<accession>A0A836LJ11</accession>
<dbReference type="GO" id="GO:0042148">
    <property type="term" value="P:DNA strand invasion"/>
    <property type="evidence" value="ECO:0007669"/>
    <property type="project" value="TreeGrafter"/>
</dbReference>
<evidence type="ECO:0000259" key="2">
    <source>
        <dbReference type="Pfam" id="PF08423"/>
    </source>
</evidence>
<dbReference type="GO" id="GO:0006312">
    <property type="term" value="P:mitotic recombination"/>
    <property type="evidence" value="ECO:0007669"/>
    <property type="project" value="TreeGrafter"/>
</dbReference>
<dbReference type="GeneID" id="94293000"/>
<dbReference type="PANTHER" id="PTHR22942:SF66">
    <property type="entry name" value="RE19845P"/>
    <property type="match status" value="1"/>
</dbReference>
<dbReference type="PANTHER" id="PTHR22942">
    <property type="entry name" value="RECA/RAD51/RADA DNA STRAND-PAIRING FAMILY MEMBER"/>
    <property type="match status" value="1"/>
</dbReference>
<proteinExistence type="predicted"/>
<dbReference type="AlphaFoldDB" id="A0A836LJ11"/>
<dbReference type="KEGG" id="phet:94293000"/>
<dbReference type="Proteomes" id="UP000674318">
    <property type="component" value="Unassembled WGS sequence"/>
</dbReference>
<comment type="caution">
    <text evidence="3">The sequence shown here is derived from an EMBL/GenBank/DDBJ whole genome shotgun (WGS) entry which is preliminary data.</text>
</comment>
<dbReference type="SUPFAM" id="SSF52540">
    <property type="entry name" value="P-loop containing nucleoside triphosphate hydrolases"/>
    <property type="match status" value="1"/>
</dbReference>
<dbReference type="Pfam" id="PF08423">
    <property type="entry name" value="Rad51"/>
    <property type="match status" value="1"/>
</dbReference>
<dbReference type="GO" id="GO:0000150">
    <property type="term" value="F:DNA strand exchange activity"/>
    <property type="evidence" value="ECO:0007669"/>
    <property type="project" value="TreeGrafter"/>
</dbReference>
<feature type="region of interest" description="Disordered" evidence="1">
    <location>
        <begin position="172"/>
        <end position="200"/>
    </location>
</feature>
<dbReference type="Gene3D" id="3.40.50.300">
    <property type="entry name" value="P-loop containing nucleotide triphosphate hydrolases"/>
    <property type="match status" value="1"/>
</dbReference>
<evidence type="ECO:0000256" key="1">
    <source>
        <dbReference type="SAM" id="MobiDB-lite"/>
    </source>
</evidence>
<evidence type="ECO:0000313" key="3">
    <source>
        <dbReference type="EMBL" id="KAG5510083.1"/>
    </source>
</evidence>
<keyword evidence="4" id="KW-1185">Reference proteome</keyword>
<evidence type="ECO:0000313" key="4">
    <source>
        <dbReference type="Proteomes" id="UP000674318"/>
    </source>
</evidence>
<protein>
    <recommendedName>
        <fullName evidence="2">Rad51-like C-terminal domain-containing protein</fullName>
    </recommendedName>
</protein>
<dbReference type="GO" id="GO:0000730">
    <property type="term" value="P:DNA recombinase assembly"/>
    <property type="evidence" value="ECO:0007669"/>
    <property type="project" value="TreeGrafter"/>
</dbReference>
<name>A0A836LJ11_9TRYP</name>
<feature type="domain" description="Rad51-like C-terminal" evidence="2">
    <location>
        <begin position="213"/>
        <end position="385"/>
    </location>
</feature>
<dbReference type="InterPro" id="IPR013632">
    <property type="entry name" value="Rad51_C"/>
</dbReference>
<dbReference type="GO" id="GO:0008094">
    <property type="term" value="F:ATP-dependent activity, acting on DNA"/>
    <property type="evidence" value="ECO:0007669"/>
    <property type="project" value="TreeGrafter"/>
</dbReference>
<dbReference type="GO" id="GO:0003697">
    <property type="term" value="F:single-stranded DNA binding"/>
    <property type="evidence" value="ECO:0007669"/>
    <property type="project" value="TreeGrafter"/>
</dbReference>
<sequence length="585" mass="63065">MDTSQLYSLHGVYGGLREATLLDTKIEHNLTCRHGTAKRATVHPPSLTAACDAVDTVCVTDPTVSMPTGSAETLWTNSKAHALRCRIQDDSAFLVTPDAELCARHRTSLAHVWAWRTRLSQQQSLLFVNASGRDALSLRGRPELEREMKTPLEGNARCSLHRPCTAADLLRSGRGPTPPLPLAGNGGDPRGHVSATPSASSKVLSASPTLPFLPTGLRSLDASLMGGLRRGWVIELTGLPNTGKTMLAAAWCRNHLSLARSSGAACHCVWLQSGSALDSAVLSMVHEEENATELPPLSNAVHTACLSSLPDLQRLLDSWRATDTSASPLSSVGLIVLDSITDLVRRSFNYRNDDTLQRHDAMATVLQSLKQLAEEQHAAVLIITQQKPYPMPESGPSCTSYTSRATHEEGSNHLEGHGEARVSGYGTCASGVAGFVGPPASQSNVRAEDVGQLGRLFYHNVNVRLELRTCVPSVIRQPSSRRSSDASNPEANEAAIRLRWQLEVLKSPLSAPFAVALRLRAPPCSTSASDLPCSPGPPLWVEEIDDDSNGEVVLPLAQKTQYEEGLPLLSLDPWDYTDVPSFVYL</sequence>
<dbReference type="GO" id="GO:0003690">
    <property type="term" value="F:double-stranded DNA binding"/>
    <property type="evidence" value="ECO:0007669"/>
    <property type="project" value="TreeGrafter"/>
</dbReference>
<dbReference type="RefSeq" id="XP_067758932.1">
    <property type="nucleotide sequence ID" value="XM_067902923.1"/>
</dbReference>
<reference evidence="3 4" key="1">
    <citation type="submission" date="2021-02" db="EMBL/GenBank/DDBJ databases">
        <title>Porcisia hertigi Genome sequencing and assembly.</title>
        <authorList>
            <person name="Almutairi H."/>
            <person name="Gatherer D."/>
        </authorList>
    </citation>
    <scope>NUCLEOTIDE SEQUENCE [LARGE SCALE GENOMIC DNA]</scope>
    <source>
        <strain evidence="3 4">C119</strain>
    </source>
</reference>
<dbReference type="OrthoDB" id="5957327at2759"/>
<dbReference type="EMBL" id="JAFJZO010000011">
    <property type="protein sequence ID" value="KAG5510083.1"/>
    <property type="molecule type" value="Genomic_DNA"/>
</dbReference>
<gene>
    <name evidence="3" type="ORF">JKF63_06976</name>
</gene>
<dbReference type="InterPro" id="IPR027417">
    <property type="entry name" value="P-loop_NTPase"/>
</dbReference>
<organism evidence="3 4">
    <name type="scientific">Porcisia hertigi</name>
    <dbReference type="NCBI Taxonomy" id="2761500"/>
    <lineage>
        <taxon>Eukaryota</taxon>
        <taxon>Discoba</taxon>
        <taxon>Euglenozoa</taxon>
        <taxon>Kinetoplastea</taxon>
        <taxon>Metakinetoplastina</taxon>
        <taxon>Trypanosomatida</taxon>
        <taxon>Trypanosomatidae</taxon>
        <taxon>Leishmaniinae</taxon>
        <taxon>Porcisia</taxon>
    </lineage>
</organism>